<protein>
    <submittedName>
        <fullName evidence="5">Beta-glucosidase</fullName>
    </submittedName>
</protein>
<dbReference type="Gene3D" id="3.40.50.1700">
    <property type="entry name" value="Glycoside hydrolase family 3 C-terminal domain"/>
    <property type="match status" value="1"/>
</dbReference>
<dbReference type="InterPro" id="IPR017853">
    <property type="entry name" value="GH"/>
</dbReference>
<dbReference type="PRINTS" id="PR00133">
    <property type="entry name" value="GLHYDRLASE3"/>
</dbReference>
<dbReference type="Pfam" id="PF00933">
    <property type="entry name" value="Glyco_hydro_3"/>
    <property type="match status" value="1"/>
</dbReference>
<accession>A0A0R1U4P7</accession>
<dbReference type="GO" id="GO:0005975">
    <property type="term" value="P:carbohydrate metabolic process"/>
    <property type="evidence" value="ECO:0007669"/>
    <property type="project" value="InterPro"/>
</dbReference>
<dbReference type="PANTHER" id="PTHR42715:SF10">
    <property type="entry name" value="BETA-GLUCOSIDASE"/>
    <property type="match status" value="1"/>
</dbReference>
<dbReference type="GO" id="GO:0004553">
    <property type="term" value="F:hydrolase activity, hydrolyzing O-glycosyl compounds"/>
    <property type="evidence" value="ECO:0007669"/>
    <property type="project" value="InterPro"/>
</dbReference>
<evidence type="ECO:0000256" key="3">
    <source>
        <dbReference type="SAM" id="MobiDB-lite"/>
    </source>
</evidence>
<evidence type="ECO:0000313" key="5">
    <source>
        <dbReference type="EMBL" id="KRL85938.1"/>
    </source>
</evidence>
<keyword evidence="6" id="KW-1185">Reference proteome</keyword>
<feature type="domain" description="Fibronectin type III-like" evidence="4">
    <location>
        <begin position="589"/>
        <end position="659"/>
    </location>
</feature>
<dbReference type="InterPro" id="IPR050288">
    <property type="entry name" value="Cellulose_deg_GH3"/>
</dbReference>
<evidence type="ECO:0000256" key="2">
    <source>
        <dbReference type="ARBA" id="ARBA00022801"/>
    </source>
</evidence>
<feature type="compositionally biased region" description="Basic and acidic residues" evidence="3">
    <location>
        <begin position="708"/>
        <end position="717"/>
    </location>
</feature>
<feature type="region of interest" description="Disordered" evidence="3">
    <location>
        <begin position="705"/>
        <end position="726"/>
    </location>
</feature>
<dbReference type="EMBL" id="AZFJ01000049">
    <property type="protein sequence ID" value="KRL85938.1"/>
    <property type="molecule type" value="Genomic_DNA"/>
</dbReference>
<dbReference type="SUPFAM" id="SSF52279">
    <property type="entry name" value="Beta-D-glucan exohydrolase, C-terminal domain"/>
    <property type="match status" value="1"/>
</dbReference>
<dbReference type="Pfam" id="PF14310">
    <property type="entry name" value="Fn3-like"/>
    <property type="match status" value="1"/>
</dbReference>
<dbReference type="Proteomes" id="UP000051922">
    <property type="component" value="Unassembled WGS sequence"/>
</dbReference>
<name>A0A0R1U4P7_9LACO</name>
<comment type="similarity">
    <text evidence="1">Belongs to the glycosyl hydrolase 3 family.</text>
</comment>
<dbReference type="InterPro" id="IPR036881">
    <property type="entry name" value="Glyco_hydro_3_C_sf"/>
</dbReference>
<dbReference type="InterPro" id="IPR036962">
    <property type="entry name" value="Glyco_hydro_3_N_sf"/>
</dbReference>
<dbReference type="PATRIC" id="fig|1423783.4.peg.1381"/>
<dbReference type="Gene3D" id="2.60.40.10">
    <property type="entry name" value="Immunoglobulins"/>
    <property type="match status" value="1"/>
</dbReference>
<keyword evidence="2" id="KW-0378">Hydrolase</keyword>
<dbReference type="Pfam" id="PF01915">
    <property type="entry name" value="Glyco_hydro_3_C"/>
    <property type="match status" value="1"/>
</dbReference>
<reference evidence="5 6" key="1">
    <citation type="journal article" date="2015" name="Genome Announc.">
        <title>Expanding the biotechnology potential of lactobacilli through comparative genomics of 213 strains and associated genera.</title>
        <authorList>
            <person name="Sun Z."/>
            <person name="Harris H.M."/>
            <person name="McCann A."/>
            <person name="Guo C."/>
            <person name="Argimon S."/>
            <person name="Zhang W."/>
            <person name="Yang X."/>
            <person name="Jeffery I.B."/>
            <person name="Cooney J.C."/>
            <person name="Kagawa T.F."/>
            <person name="Liu W."/>
            <person name="Song Y."/>
            <person name="Salvetti E."/>
            <person name="Wrobel A."/>
            <person name="Rasinkangas P."/>
            <person name="Parkhill J."/>
            <person name="Rea M.C."/>
            <person name="O'Sullivan O."/>
            <person name="Ritari J."/>
            <person name="Douillard F.P."/>
            <person name="Paul Ross R."/>
            <person name="Yang R."/>
            <person name="Briner A.E."/>
            <person name="Felis G.E."/>
            <person name="de Vos W.M."/>
            <person name="Barrangou R."/>
            <person name="Klaenhammer T.R."/>
            <person name="Caufield P.W."/>
            <person name="Cui Y."/>
            <person name="Zhang H."/>
            <person name="O'Toole P.W."/>
        </authorList>
    </citation>
    <scope>NUCLEOTIDE SEQUENCE [LARGE SCALE GENOMIC DNA]</scope>
    <source>
        <strain evidence="5 6">DSM 15945</strain>
    </source>
</reference>
<gene>
    <name evidence="5" type="ORF">FC50_GL001340</name>
</gene>
<proteinExistence type="inferred from homology"/>
<evidence type="ECO:0000259" key="4">
    <source>
        <dbReference type="SMART" id="SM01217"/>
    </source>
</evidence>
<sequence length="800" mass="86943">MPNKCPINGKDEKTMTKLTPQQQINLTSGHDFWTTESVPGIPSIRFSDGPHGLRFQDAAADHLGLNASVPATAFPTASAAANTWDPELLRAMGAAIGEEARRYNIDVVLGPGINVKRSPLGGRNFEYFSEDLLLAGAMGAAWIRGLQSTGTGASLKHFAGNSQERDRLRYDALIDPVTLHEVYLEAFRLAVTQAQPETVMTAYNQVNGHFMSDHRYLIDTVLRQQWGFKGAVVTDWGGLNDKVAAINAGTDIEMPSSNHIFDAEANRALAQGQLQQDRLDATTTRISALANRQRPAGTTDPEAMMAAHHALAQRIEEHAAVLLQNRDDALPLNPDDSLLLVGDLAEHTRYQGAGSSHINATPTSILAGLDEQHHAYNFVRGYELGSEQHDAQLVAAATEAAMDATTTVVVAGLPSTAESEGFDRENLNLPDNQNALIAALAPVTQRLIVVLVGGAPVSMPWADKVDGIIQLYLGGEAVGTAASRILFGDVNPSGKLAETYPLHAADVPAAPYFSQPDALAIPYAESLYVGYRYYDKAQVPVAFPFGFGLSYTNFTLNHGTIDATSATDDALDRTVTITVANQGERRGAETVQIYVGQADQAQLAPVKALAAFKKVWLEPHEEDTLTIDIPARAFMRWDENHQTFRAVPGDWRVFVGTSSTDIVADFTVTVDAPAWVQPDVPAWYRQPQGHATVADFTALSGMTVTPTHPEHRGEHTRMSTPRTLGRHSRVARKVADVVLQQLIKNDNAAPGSPEERFFILSVLDSPIIRLAQQSGGALKLWQVDALVWLANRRILHRRED</sequence>
<dbReference type="PANTHER" id="PTHR42715">
    <property type="entry name" value="BETA-GLUCOSIDASE"/>
    <property type="match status" value="1"/>
</dbReference>
<dbReference type="SMART" id="SM01217">
    <property type="entry name" value="Fn3_like"/>
    <property type="match status" value="1"/>
</dbReference>
<dbReference type="InterPro" id="IPR002772">
    <property type="entry name" value="Glyco_hydro_3_C"/>
</dbReference>
<evidence type="ECO:0000256" key="1">
    <source>
        <dbReference type="ARBA" id="ARBA00005336"/>
    </source>
</evidence>
<organism evidence="5 6">
    <name type="scientific">Lacticaseibacillus pantheris DSM 15945 = JCM 12539 = NBRC 106106</name>
    <dbReference type="NCBI Taxonomy" id="1423783"/>
    <lineage>
        <taxon>Bacteria</taxon>
        <taxon>Bacillati</taxon>
        <taxon>Bacillota</taxon>
        <taxon>Bacilli</taxon>
        <taxon>Lactobacillales</taxon>
        <taxon>Lactobacillaceae</taxon>
        <taxon>Lacticaseibacillus</taxon>
    </lineage>
</organism>
<dbReference type="STRING" id="1423783.FC50_GL001340"/>
<dbReference type="Gene3D" id="3.20.20.300">
    <property type="entry name" value="Glycoside hydrolase, family 3, N-terminal domain"/>
    <property type="match status" value="1"/>
</dbReference>
<dbReference type="AlphaFoldDB" id="A0A0R1U4P7"/>
<comment type="caution">
    <text evidence="5">The sequence shown here is derived from an EMBL/GenBank/DDBJ whole genome shotgun (WGS) entry which is preliminary data.</text>
</comment>
<dbReference type="InterPro" id="IPR001764">
    <property type="entry name" value="Glyco_hydro_3_N"/>
</dbReference>
<dbReference type="InterPro" id="IPR013783">
    <property type="entry name" value="Ig-like_fold"/>
</dbReference>
<evidence type="ECO:0000313" key="6">
    <source>
        <dbReference type="Proteomes" id="UP000051922"/>
    </source>
</evidence>
<dbReference type="InterPro" id="IPR026891">
    <property type="entry name" value="Fn3-like"/>
</dbReference>
<dbReference type="SUPFAM" id="SSF51445">
    <property type="entry name" value="(Trans)glycosidases"/>
    <property type="match status" value="1"/>
</dbReference>